<accession>A0A9R1RP32</accession>
<protein>
    <submittedName>
        <fullName evidence="2">Uncharacterized protein</fullName>
    </submittedName>
</protein>
<evidence type="ECO:0000256" key="1">
    <source>
        <dbReference type="SAM" id="MobiDB-lite"/>
    </source>
</evidence>
<evidence type="ECO:0000313" key="2">
    <source>
        <dbReference type="EMBL" id="VAH48846.1"/>
    </source>
</evidence>
<keyword evidence="3" id="KW-1185">Reference proteome</keyword>
<organism evidence="2 3">
    <name type="scientific">Triticum turgidum subsp. durum</name>
    <name type="common">Durum wheat</name>
    <name type="synonym">Triticum durum</name>
    <dbReference type="NCBI Taxonomy" id="4567"/>
    <lineage>
        <taxon>Eukaryota</taxon>
        <taxon>Viridiplantae</taxon>
        <taxon>Streptophyta</taxon>
        <taxon>Embryophyta</taxon>
        <taxon>Tracheophyta</taxon>
        <taxon>Spermatophyta</taxon>
        <taxon>Magnoliopsida</taxon>
        <taxon>Liliopsida</taxon>
        <taxon>Poales</taxon>
        <taxon>Poaceae</taxon>
        <taxon>BOP clade</taxon>
        <taxon>Pooideae</taxon>
        <taxon>Triticodae</taxon>
        <taxon>Triticeae</taxon>
        <taxon>Triticinae</taxon>
        <taxon>Triticum</taxon>
    </lineage>
</organism>
<dbReference type="Proteomes" id="UP000324705">
    <property type="component" value="Chromosome 2B"/>
</dbReference>
<dbReference type="OMA" id="PLAYQAQ"/>
<feature type="region of interest" description="Disordered" evidence="1">
    <location>
        <begin position="86"/>
        <end position="122"/>
    </location>
</feature>
<dbReference type="AlphaFoldDB" id="A0A9R1RP32"/>
<sequence length="158" mass="16683">MQLEMENAMIEALQTPLAFEDGGLSPPHQPPAVQDMDSPEMIPCLLPCITSPTVATAGFQLSAVTKRVGTIQISEGGGSELFAHVPPPIISPARPRPSAPPKSRATSAPSRRSARQGAAANPMPVAQRAVLRLVQELGALGPKDMMTPKVATVLMKRF</sequence>
<feature type="compositionally biased region" description="Low complexity" evidence="1">
    <location>
        <begin position="101"/>
        <end position="111"/>
    </location>
</feature>
<dbReference type="Gramene" id="TRITD2Bv1G170270.1">
    <property type="protein sequence ID" value="TRITD2Bv1G170270.1"/>
    <property type="gene ID" value="TRITD2Bv1G170270"/>
</dbReference>
<feature type="compositionally biased region" description="Pro residues" evidence="1">
    <location>
        <begin position="86"/>
        <end position="100"/>
    </location>
</feature>
<evidence type="ECO:0000313" key="3">
    <source>
        <dbReference type="Proteomes" id="UP000324705"/>
    </source>
</evidence>
<dbReference type="EMBL" id="LT934114">
    <property type="protein sequence ID" value="VAH48846.1"/>
    <property type="molecule type" value="Genomic_DNA"/>
</dbReference>
<reference evidence="2 3" key="1">
    <citation type="submission" date="2017-09" db="EMBL/GenBank/DDBJ databases">
        <authorList>
            <consortium name="International Durum Wheat Genome Sequencing Consortium (IDWGSC)"/>
            <person name="Milanesi L."/>
        </authorList>
    </citation>
    <scope>NUCLEOTIDE SEQUENCE [LARGE SCALE GENOMIC DNA]</scope>
    <source>
        <strain evidence="3">cv. Svevo</strain>
    </source>
</reference>
<proteinExistence type="predicted"/>
<gene>
    <name evidence="2" type="ORF">TRITD_2Bv1G170270</name>
</gene>
<name>A0A9R1RP32_TRITD</name>